<dbReference type="EMBL" id="LNYX01000012">
    <property type="protein sequence ID" value="KTD64632.1"/>
    <property type="molecule type" value="Genomic_DNA"/>
</dbReference>
<dbReference type="OrthoDB" id="3378680at2"/>
<dbReference type="PATRIC" id="fig|452.5.peg.877"/>
<evidence type="ECO:0000256" key="1">
    <source>
        <dbReference type="SAM" id="Phobius"/>
    </source>
</evidence>
<accession>A0A0W0Z657</accession>
<dbReference type="PANTHER" id="PTHR37938">
    <property type="entry name" value="BLL0215 PROTEIN"/>
    <property type="match status" value="1"/>
</dbReference>
<dbReference type="Pfam" id="PF03703">
    <property type="entry name" value="bPH_2"/>
    <property type="match status" value="1"/>
</dbReference>
<gene>
    <name evidence="3" type="ORF">Lspi_0799</name>
</gene>
<proteinExistence type="predicted"/>
<name>A0A0W0Z657_LEGSP</name>
<keyword evidence="4" id="KW-1185">Reference proteome</keyword>
<sequence length="144" mass="16414">MKDKNEDNVVYVAGLHWILFFWPVALAIVAIALGLKFSPLKEVSLFLVLFALAWTAVTWVTFHFSSLTIKKKQVILRTGILVRKTTDIPMTKIETIDISQSVLGSIFRYGALVITGTGGTRHYINYLTRPLTCRRYIEQLMHEL</sequence>
<dbReference type="STRING" id="452.Lspi_0799"/>
<evidence type="ECO:0000313" key="3">
    <source>
        <dbReference type="EMBL" id="KTD64632.1"/>
    </source>
</evidence>
<dbReference type="Proteomes" id="UP000054877">
    <property type="component" value="Unassembled WGS sequence"/>
</dbReference>
<keyword evidence="1" id="KW-0472">Membrane</keyword>
<dbReference type="PANTHER" id="PTHR37938:SF1">
    <property type="entry name" value="BLL0215 PROTEIN"/>
    <property type="match status" value="1"/>
</dbReference>
<feature type="domain" description="YdbS-like PH" evidence="2">
    <location>
        <begin position="65"/>
        <end position="129"/>
    </location>
</feature>
<reference evidence="3 4" key="1">
    <citation type="submission" date="2015-11" db="EMBL/GenBank/DDBJ databases">
        <title>Genomic analysis of 38 Legionella species identifies large and diverse effector repertoires.</title>
        <authorList>
            <person name="Burstein D."/>
            <person name="Amaro F."/>
            <person name="Zusman T."/>
            <person name="Lifshitz Z."/>
            <person name="Cohen O."/>
            <person name="Gilbert J.A."/>
            <person name="Pupko T."/>
            <person name="Shuman H.A."/>
            <person name="Segal G."/>
        </authorList>
    </citation>
    <scope>NUCLEOTIDE SEQUENCE [LARGE SCALE GENOMIC DNA]</scope>
    <source>
        <strain evidence="3 4">Mt.St.Helens-9</strain>
    </source>
</reference>
<keyword evidence="1 3" id="KW-0812">Transmembrane</keyword>
<comment type="caution">
    <text evidence="3">The sequence shown here is derived from an EMBL/GenBank/DDBJ whole genome shotgun (WGS) entry which is preliminary data.</text>
</comment>
<protein>
    <submittedName>
        <fullName evidence="3">Transmembrane protein</fullName>
    </submittedName>
</protein>
<dbReference type="RefSeq" id="WP_095140667.1">
    <property type="nucleotide sequence ID" value="NZ_CAAAII010000002.1"/>
</dbReference>
<organism evidence="3 4">
    <name type="scientific">Legionella spiritensis</name>
    <dbReference type="NCBI Taxonomy" id="452"/>
    <lineage>
        <taxon>Bacteria</taxon>
        <taxon>Pseudomonadati</taxon>
        <taxon>Pseudomonadota</taxon>
        <taxon>Gammaproteobacteria</taxon>
        <taxon>Legionellales</taxon>
        <taxon>Legionellaceae</taxon>
        <taxon>Legionella</taxon>
    </lineage>
</organism>
<dbReference type="InterPro" id="IPR005182">
    <property type="entry name" value="YdbS-like_PH"/>
</dbReference>
<feature type="transmembrane region" description="Helical" evidence="1">
    <location>
        <begin position="9"/>
        <end position="33"/>
    </location>
</feature>
<evidence type="ECO:0000259" key="2">
    <source>
        <dbReference type="Pfam" id="PF03703"/>
    </source>
</evidence>
<dbReference type="AlphaFoldDB" id="A0A0W0Z657"/>
<feature type="transmembrane region" description="Helical" evidence="1">
    <location>
        <begin position="45"/>
        <end position="67"/>
    </location>
</feature>
<keyword evidence="1" id="KW-1133">Transmembrane helix</keyword>
<evidence type="ECO:0000313" key="4">
    <source>
        <dbReference type="Proteomes" id="UP000054877"/>
    </source>
</evidence>